<dbReference type="Gene3D" id="1.10.10.2270">
    <property type="entry name" value="Dsl1p vesicle tethering complex, Tip20p subunit, domain E"/>
    <property type="match status" value="1"/>
</dbReference>
<reference evidence="2" key="1">
    <citation type="submission" date="2023-07" db="EMBL/GenBank/DDBJ databases">
        <title>A draft genome of Kazachstania heterogenica Y-27499.</title>
        <authorList>
            <person name="Donic C."/>
            <person name="Kralova J.S."/>
            <person name="Fidel L."/>
            <person name="Ben-Dor S."/>
            <person name="Jung S."/>
        </authorList>
    </citation>
    <scope>NUCLEOTIDE SEQUENCE [LARGE SCALE GENOMIC DNA]</scope>
    <source>
        <strain evidence="2">Y27499</strain>
    </source>
</reference>
<proteinExistence type="predicted"/>
<dbReference type="Gene3D" id="1.20.58.1420">
    <property type="entry name" value="Dsl1p vesicle tethering complex, Tip20p subunit, domain B"/>
    <property type="match status" value="1"/>
</dbReference>
<dbReference type="GO" id="GO:0070939">
    <property type="term" value="C:Dsl1/NZR complex"/>
    <property type="evidence" value="ECO:0007669"/>
    <property type="project" value="InterPro"/>
</dbReference>
<dbReference type="Gene3D" id="1.20.58.670">
    <property type="entry name" value="Dsl1p vesicle tethering complex, Tip20p subunit, domain D"/>
    <property type="match status" value="1"/>
</dbReference>
<dbReference type="Pfam" id="PF04437">
    <property type="entry name" value="RINT1_TIP1"/>
    <property type="match status" value="1"/>
</dbReference>
<evidence type="ECO:0008006" key="3">
    <source>
        <dbReference type="Google" id="ProtNLM"/>
    </source>
</evidence>
<evidence type="ECO:0000313" key="1">
    <source>
        <dbReference type="EMBL" id="KAK5781097.1"/>
    </source>
</evidence>
<protein>
    <recommendedName>
        <fullName evidence="3">RAD50-interacting protein 1</fullName>
    </recommendedName>
</protein>
<dbReference type="InterPro" id="IPR042044">
    <property type="entry name" value="EXOC6PINT-1/Sec15/Tip20_C_dom2"/>
</dbReference>
<accession>A0AAN8A7M2</accession>
<dbReference type="InterPro" id="IPR042040">
    <property type="entry name" value="Tip20p_domE"/>
</dbReference>
<dbReference type="InterPro" id="IPR042043">
    <property type="entry name" value="Tip20p_domC"/>
</dbReference>
<dbReference type="EMBL" id="JAWIZZ010000038">
    <property type="protein sequence ID" value="KAK5781097.1"/>
    <property type="molecule type" value="Genomic_DNA"/>
</dbReference>
<dbReference type="Proteomes" id="UP001306508">
    <property type="component" value="Unassembled WGS sequence"/>
</dbReference>
<dbReference type="PANTHER" id="PTHR13520:SF0">
    <property type="entry name" value="RAD50-INTERACTING PROTEIN 1"/>
    <property type="match status" value="1"/>
</dbReference>
<dbReference type="GO" id="GO:0060628">
    <property type="term" value="P:regulation of ER to Golgi vesicle-mediated transport"/>
    <property type="evidence" value="ECO:0007669"/>
    <property type="project" value="TreeGrafter"/>
</dbReference>
<evidence type="ECO:0000313" key="2">
    <source>
        <dbReference type="Proteomes" id="UP001306508"/>
    </source>
</evidence>
<dbReference type="AlphaFoldDB" id="A0AAN8A7M2"/>
<comment type="caution">
    <text evidence="1">The sequence shown here is derived from an EMBL/GenBank/DDBJ whole genome shotgun (WGS) entry which is preliminary data.</text>
</comment>
<dbReference type="GO" id="GO:0006888">
    <property type="term" value="P:endoplasmic reticulum to Golgi vesicle-mediated transport"/>
    <property type="evidence" value="ECO:0007669"/>
    <property type="project" value="InterPro"/>
</dbReference>
<dbReference type="InterPro" id="IPR042042">
    <property type="entry name" value="Tip20p_domB"/>
</dbReference>
<organism evidence="1 2">
    <name type="scientific">Arxiozyma heterogenica</name>
    <dbReference type="NCBI Taxonomy" id="278026"/>
    <lineage>
        <taxon>Eukaryota</taxon>
        <taxon>Fungi</taxon>
        <taxon>Dikarya</taxon>
        <taxon>Ascomycota</taxon>
        <taxon>Saccharomycotina</taxon>
        <taxon>Saccharomycetes</taxon>
        <taxon>Saccharomycetales</taxon>
        <taxon>Saccharomycetaceae</taxon>
        <taxon>Arxiozyma</taxon>
    </lineage>
</organism>
<name>A0AAN8A7M2_9SACH</name>
<dbReference type="PROSITE" id="PS51386">
    <property type="entry name" value="RINT1_TIP20"/>
    <property type="match status" value="1"/>
</dbReference>
<dbReference type="Gene3D" id="1.10.357.100">
    <property type="entry name" value="Dsl1p vesicle tethering complex, Tip20p subunit, domain C"/>
    <property type="match status" value="1"/>
</dbReference>
<dbReference type="GO" id="GO:0006890">
    <property type="term" value="P:retrograde vesicle-mediated transport, Golgi to endoplasmic reticulum"/>
    <property type="evidence" value="ECO:0007669"/>
    <property type="project" value="InterPro"/>
</dbReference>
<dbReference type="PANTHER" id="PTHR13520">
    <property type="entry name" value="RAD50-INTERACTING PROTEIN 1 RINT-1"/>
    <property type="match status" value="1"/>
</dbReference>
<keyword evidence="2" id="KW-1185">Reference proteome</keyword>
<dbReference type="InterPro" id="IPR042041">
    <property type="entry name" value="Tip20p_domA"/>
</dbReference>
<gene>
    <name evidence="1" type="ORF">RI543_001488</name>
</gene>
<dbReference type="InterPro" id="IPR007528">
    <property type="entry name" value="RINT1_Tip20"/>
</dbReference>
<sequence>MNDIQDIFDIDKNIESINNQRKQLSSKLTNNEKLIQILSKQTPNFKSIADDLIENIHQLSDVDHLKQKYGELQILDIIESKLIEKLAYESNIKELKQVENDIDEIIASDLGKTSYENLSGIHNNIKNILSEGHITENEPVIKAIFNKFDQLLLSPFCERQYECLNQLLLNSKWDTNKFLLSDNTSLNNLRSRSSNLYKLDLLYLQKENRQFWTFKSLATNFQIRFTYHFHNSNSKDIAVYFRFLNDYLNANLNKCITLFQDNDVGLTKELLHKEFINHILQPMRDRINNTLSNNNLNSLITLISQIIYTDKNLIKTFHYHGNGLVSLISDKFWDIWINYEIKTIINQYHVITENPKDLIKSGYNFIKLLDKVYDYFKPFYELDFEPLLKYKLKTCSEIYLDLSSRYMDYILTTNSLPDKYSKEEELYQTISKLELFNIVYNQLNELSNQSIFIKLTQTINETESKEYISVFQDILSNYRENMLMDLPKAVIHRTQKLLKDSLQTYFKIGIWTLNELTEEAIRPEITNTVNMLRQIITKLENSDIPPAILFNIKNELLNIMINYFIESILKLNKFNRMGLYQLKIDFRSVKETLNLLCDFQNKQEVFFSEIMSIIDLKYNDEYVEFTNSSYIKKGDFNQLRKRLHIMQLTDSDIQDALFRIAYGNII</sequence>
<dbReference type="Gene3D" id="6.10.280.210">
    <property type="entry name" value="Dsl1p vesicle tethering complex, Tip20p subunit, domain A"/>
    <property type="match status" value="1"/>
</dbReference>